<keyword evidence="2" id="KW-1185">Reference proteome</keyword>
<evidence type="ECO:0000313" key="1">
    <source>
        <dbReference type="EMBL" id="MCL7929596.1"/>
    </source>
</evidence>
<organism evidence="1 2">
    <name type="scientific">Halomonas llamarensis</name>
    <dbReference type="NCBI Taxonomy" id="2945104"/>
    <lineage>
        <taxon>Bacteria</taxon>
        <taxon>Pseudomonadati</taxon>
        <taxon>Pseudomonadota</taxon>
        <taxon>Gammaproteobacteria</taxon>
        <taxon>Oceanospirillales</taxon>
        <taxon>Halomonadaceae</taxon>
        <taxon>Halomonas</taxon>
    </lineage>
</organism>
<reference evidence="1" key="1">
    <citation type="submission" date="2022-05" db="EMBL/GenBank/DDBJ databases">
        <title>Halomonas geminus sp. nov. and Halomonas llamarensis sp. nov. isolated from high-altitude salars of the Atacama Desert.</title>
        <authorList>
            <person name="Hintersatz C."/>
            <person name="Rojas L.A."/>
            <person name="Wei T.-S."/>
            <person name="Kutschke S."/>
            <person name="Lehmann F."/>
            <person name="Jain R."/>
            <person name="Pollmann K."/>
        </authorList>
    </citation>
    <scope>NUCLEOTIDE SEQUENCE</scope>
    <source>
        <strain evidence="1">ATCHA</strain>
    </source>
</reference>
<dbReference type="EMBL" id="JAMJPJ010000006">
    <property type="protein sequence ID" value="MCL7929596.1"/>
    <property type="molecule type" value="Genomic_DNA"/>
</dbReference>
<protein>
    <submittedName>
        <fullName evidence="1">DUF4214 domain-containing protein</fullName>
    </submittedName>
</protein>
<proteinExistence type="predicted"/>
<accession>A0ABT0SPD6</accession>
<evidence type="ECO:0000313" key="2">
    <source>
        <dbReference type="Proteomes" id="UP001165308"/>
    </source>
</evidence>
<comment type="caution">
    <text evidence="1">The sequence shown here is derived from an EMBL/GenBank/DDBJ whole genome shotgun (WGS) entry which is preliminary data.</text>
</comment>
<gene>
    <name evidence="1" type="ORF">M8006_06265</name>
</gene>
<dbReference type="Proteomes" id="UP001165308">
    <property type="component" value="Unassembled WGS sequence"/>
</dbReference>
<name>A0ABT0SPD6_9GAMM</name>
<dbReference type="RefSeq" id="WP_250080603.1">
    <property type="nucleotide sequence ID" value="NZ_JAMJPJ010000006.1"/>
</dbReference>
<sequence length="1485" mass="154055">MALSDTQIQQLYTAYLGRPADREGLEYWQDQNVSESELRANLANDNQPEYVALYGDRTREELVTAVYQNMFGREPEAEGLDYWVNGGGASVPASELQQLFINAASPADRAAFDAQVAEDLENVPDPGVPGDTFSLTASTDRFINDDAGTADNDSYEAYLSQNPMAGGVSNTLSSADRIDGGAGDDSLYAEVVPEFFGVTGGNQIDIQPTITNVENIEFEARDLGGNTASGGGTVTVDAKNIQGVNTIGSTQSDGDLVIENLTTLDSNGNARNTEDMTISMDHTDNFNSDGDASDLTVYFDEDYLLSGETTSVSQANYWLLDEDSADYINAPLLNVERNGVSLEIDGTPVVIEMDAAVAAAADTWVSYGAALQARIDEMVANGNTALEDITVEVDENNLDSTFNDDGIEVDIPAITLIDARGRDLVPTGFVTPENATGQFDIYGNFDNVVSEQTQNPVTVNADLHKVGREGEGGNLIIGGKSQDEGEGEGIEVFNIDVLGEDDKPSNLGQIASTNGALRTVNIATAAEFVASETHASLTVRGEGVTPFGGTVDMINATEFLGDLTIGNETAAQDVNTLNATGGGDVEFNASITSEGVYNYTTGAGEDTVDVSLNTDAIDTIGTSLSINTGSAADQITLTTDTENASQQTMAELDNVSINAGEGNDSVNVNGNVLTDITAGAGNDYVVINADTASGSNGAWTFGQNSGPQNFGERVLYQAELTVTFAGFESTVSVPTDAEGNFVATQLEINEAIIDAIDSHADLARLLSTGEGEAARELTVTSLVQGENDLSIEIEQPTVVASNPTAGQVAVGGNDVSDLVQGLIDTTTLDSSNFTNGATDVAAEFGNLNYNGNVDANGGTTATPYQNFSAGTDFASADGTGSVNFSVINMGTGAEDLLVLDDNENSSNVLEVDGAFGHVSVVNFHDTSPNDLSGNKNNVGLHALDFTALLDNEEDPSTSTTNTQSATDINVTLRDGNNQLSNPTAQNTSNATANSVNMARFDTAGNTTNITFDSLTAADLVSEMNGNNANSAFDQNLEAQAFGTTLIGDTQKHIVMIENDQNLGEYKVFYVESTVDQSGTVVNGDFDAGSAQELGTMDFGASINFNLVGNDDYEAELERLIADADSRLLNEFTLEEALNASQLPTNYNITTDATFDAGTVSVSAAQSAYTEVETILDGALNSGALDINTVFDWVIEDGLSVILGENAGGSAVLSGATTITANDVGTGEALTLAGLTDTAAGTSINFADDAATLTEAQVLTITGTGTGEFSLALTAADAITVTGVTTGSNDFAEADAIDLLDTNDTIEFDGGMATLLAANYTSVFGNGVNATAGDAITVIMPNGSPVAGTAADDTFDYTGAETAAGGTNVTDFGTGGTDTIDLIDVNAATTLTEGPTFDMGDDAVFFLSTSNAGDADGDTAAATAMSTAFNNDVDMADSFVVIADDDSSAIYQVTNTGGDSDDIVADDLTLIGTVDSVLTTANIDVA</sequence>